<reference evidence="1 2" key="1">
    <citation type="journal article" date="2018" name="Front. Microbiol.">
        <title>Hydrolytic Capabilities as a Key to Environmental Success: Chitinolytic and Cellulolytic Acidobacteria From Acidic Sub-arctic Soils and Boreal Peatlands.</title>
        <authorList>
            <person name="Belova S.E."/>
            <person name="Ravin N.V."/>
            <person name="Pankratov T.A."/>
            <person name="Rakitin A.L."/>
            <person name="Ivanova A.A."/>
            <person name="Beletsky A.V."/>
            <person name="Mardanov A.V."/>
            <person name="Sinninghe Damste J.S."/>
            <person name="Dedysh S.N."/>
        </authorList>
    </citation>
    <scope>NUCLEOTIDE SEQUENCE [LARGE SCALE GENOMIC DNA]</scope>
    <source>
        <strain evidence="1 2">SBC82</strain>
    </source>
</reference>
<sequence length="43" mass="4787">MKRVDADDSVNISDTLSSRIRTLDRDEGRSIRKGRGICKPVGL</sequence>
<name>A0A2Z5G5J1_9BACT</name>
<protein>
    <submittedName>
        <fullName evidence="1">Uncharacterized protein</fullName>
    </submittedName>
</protein>
<accession>A0A2Z5G5J1</accession>
<dbReference type="EMBL" id="CP030840">
    <property type="protein sequence ID" value="AXC14209.1"/>
    <property type="molecule type" value="Genomic_DNA"/>
</dbReference>
<evidence type="ECO:0000313" key="1">
    <source>
        <dbReference type="EMBL" id="AXC14209.1"/>
    </source>
</evidence>
<dbReference type="AlphaFoldDB" id="A0A2Z5G5J1"/>
<dbReference type="KEGG" id="abas:ACPOL_4947"/>
<dbReference type="Proteomes" id="UP000253606">
    <property type="component" value="Chromosome"/>
</dbReference>
<proteinExistence type="predicted"/>
<evidence type="ECO:0000313" key="2">
    <source>
        <dbReference type="Proteomes" id="UP000253606"/>
    </source>
</evidence>
<gene>
    <name evidence="1" type="ORF">ACPOL_4947</name>
</gene>
<keyword evidence="2" id="KW-1185">Reference proteome</keyword>
<organism evidence="1 2">
    <name type="scientific">Acidisarcina polymorpha</name>
    <dbReference type="NCBI Taxonomy" id="2211140"/>
    <lineage>
        <taxon>Bacteria</taxon>
        <taxon>Pseudomonadati</taxon>
        <taxon>Acidobacteriota</taxon>
        <taxon>Terriglobia</taxon>
        <taxon>Terriglobales</taxon>
        <taxon>Acidobacteriaceae</taxon>
        <taxon>Acidisarcina</taxon>
    </lineage>
</organism>